<dbReference type="Pfam" id="PF01124">
    <property type="entry name" value="MAPEG"/>
    <property type="match status" value="1"/>
</dbReference>
<proteinExistence type="predicted"/>
<evidence type="ECO:0000313" key="7">
    <source>
        <dbReference type="Proteomes" id="UP000198539"/>
    </source>
</evidence>
<dbReference type="AlphaFoldDB" id="A0A1H2XEU2"/>
<dbReference type="InterPro" id="IPR023352">
    <property type="entry name" value="MAPEG-like_dom_sf"/>
</dbReference>
<dbReference type="SUPFAM" id="SSF161084">
    <property type="entry name" value="MAPEG domain-like"/>
    <property type="match status" value="1"/>
</dbReference>
<feature type="transmembrane region" description="Helical" evidence="5">
    <location>
        <begin position="113"/>
        <end position="130"/>
    </location>
</feature>
<accession>A0A1H2XEU2</accession>
<organism evidence="6 7">
    <name type="scientific">Roseicitreum antarcticum</name>
    <dbReference type="NCBI Taxonomy" id="564137"/>
    <lineage>
        <taxon>Bacteria</taxon>
        <taxon>Pseudomonadati</taxon>
        <taxon>Pseudomonadota</taxon>
        <taxon>Alphaproteobacteria</taxon>
        <taxon>Rhodobacterales</taxon>
        <taxon>Paracoccaceae</taxon>
        <taxon>Roseicitreum</taxon>
    </lineage>
</organism>
<evidence type="ECO:0000256" key="3">
    <source>
        <dbReference type="ARBA" id="ARBA00022989"/>
    </source>
</evidence>
<keyword evidence="4 5" id="KW-0472">Membrane</keyword>
<reference evidence="6 7" key="1">
    <citation type="submission" date="2016-10" db="EMBL/GenBank/DDBJ databases">
        <authorList>
            <person name="de Groot N.N."/>
        </authorList>
    </citation>
    <scope>NUCLEOTIDE SEQUENCE [LARGE SCALE GENOMIC DNA]</scope>
    <source>
        <strain evidence="6 7">CGMCC 1.8894</strain>
    </source>
</reference>
<comment type="subcellular location">
    <subcellularLocation>
        <location evidence="1">Membrane</location>
    </subcellularLocation>
</comment>
<evidence type="ECO:0000256" key="4">
    <source>
        <dbReference type="ARBA" id="ARBA00023136"/>
    </source>
</evidence>
<dbReference type="GO" id="GO:0016020">
    <property type="term" value="C:membrane"/>
    <property type="evidence" value="ECO:0007669"/>
    <property type="project" value="UniProtKB-SubCell"/>
</dbReference>
<evidence type="ECO:0000256" key="1">
    <source>
        <dbReference type="ARBA" id="ARBA00004370"/>
    </source>
</evidence>
<dbReference type="RefSeq" id="WP_092887573.1">
    <property type="nucleotide sequence ID" value="NZ_CP061498.1"/>
</dbReference>
<keyword evidence="3 5" id="KW-1133">Transmembrane helix</keyword>
<keyword evidence="2 5" id="KW-0812">Transmembrane</keyword>
<evidence type="ECO:0000313" key="6">
    <source>
        <dbReference type="EMBL" id="SDW91360.1"/>
    </source>
</evidence>
<keyword evidence="7" id="KW-1185">Reference proteome</keyword>
<name>A0A1H2XEU2_9RHOB</name>
<dbReference type="Proteomes" id="UP000198539">
    <property type="component" value="Unassembled WGS sequence"/>
</dbReference>
<dbReference type="STRING" id="564137.SAMN04488238_104168"/>
<gene>
    <name evidence="6" type="ORF">SAMN04488238_104168</name>
</gene>
<dbReference type="PANTHER" id="PTHR35371:SF1">
    <property type="entry name" value="BLR7753 PROTEIN"/>
    <property type="match status" value="1"/>
</dbReference>
<dbReference type="InterPro" id="IPR001129">
    <property type="entry name" value="Membr-assoc_MAPEG"/>
</dbReference>
<evidence type="ECO:0000256" key="5">
    <source>
        <dbReference type="SAM" id="Phobius"/>
    </source>
</evidence>
<evidence type="ECO:0000256" key="2">
    <source>
        <dbReference type="ARBA" id="ARBA00022692"/>
    </source>
</evidence>
<feature type="transmembrane region" description="Helical" evidence="5">
    <location>
        <begin position="57"/>
        <end position="77"/>
    </location>
</feature>
<dbReference type="OrthoDB" id="7743618at2"/>
<dbReference type="EMBL" id="FNOM01000004">
    <property type="protein sequence ID" value="SDW91360.1"/>
    <property type="molecule type" value="Genomic_DNA"/>
</dbReference>
<dbReference type="Gene3D" id="1.20.120.550">
    <property type="entry name" value="Membrane associated eicosanoid/glutathione metabolism-like domain"/>
    <property type="match status" value="1"/>
</dbReference>
<sequence length="131" mass="14180">MTTELLALTLSGLLLAAQLILMAVLANLQIGSAYFLTPRDKPPPEPINPRILRLQRAYNNHLEALVLFTVAVAAVTLTGSANGITATCAMRYLAARVLFVPAYAYGWMPWRSVFFGIGFAASITMLLVALL</sequence>
<protein>
    <submittedName>
        <fullName evidence="6">MAPEG family protein</fullName>
    </submittedName>
</protein>
<dbReference type="PANTHER" id="PTHR35371">
    <property type="entry name" value="INNER MEMBRANE PROTEIN"/>
    <property type="match status" value="1"/>
</dbReference>